<evidence type="ECO:0000313" key="3">
    <source>
        <dbReference type="Proteomes" id="UP000198304"/>
    </source>
</evidence>
<proteinExistence type="predicted"/>
<dbReference type="RefSeq" id="WP_242975207.1">
    <property type="nucleotide sequence ID" value="NZ_FZOJ01000028.1"/>
</dbReference>
<keyword evidence="1" id="KW-1133">Transmembrane helix</keyword>
<feature type="transmembrane region" description="Helical" evidence="1">
    <location>
        <begin position="6"/>
        <end position="25"/>
    </location>
</feature>
<organism evidence="2 3">
    <name type="scientific">Anaerovirgula multivorans</name>
    <dbReference type="NCBI Taxonomy" id="312168"/>
    <lineage>
        <taxon>Bacteria</taxon>
        <taxon>Bacillati</taxon>
        <taxon>Bacillota</taxon>
        <taxon>Clostridia</taxon>
        <taxon>Peptostreptococcales</taxon>
        <taxon>Natronincolaceae</taxon>
        <taxon>Anaerovirgula</taxon>
    </lineage>
</organism>
<name>A0A239IJH3_9FIRM</name>
<evidence type="ECO:0000256" key="1">
    <source>
        <dbReference type="SAM" id="Phobius"/>
    </source>
</evidence>
<dbReference type="Proteomes" id="UP000198304">
    <property type="component" value="Unassembled WGS sequence"/>
</dbReference>
<gene>
    <name evidence="2" type="ORF">SAMN05446037_102825</name>
</gene>
<reference evidence="2 3" key="1">
    <citation type="submission" date="2017-06" db="EMBL/GenBank/DDBJ databases">
        <authorList>
            <person name="Kim H.J."/>
            <person name="Triplett B.A."/>
        </authorList>
    </citation>
    <scope>NUCLEOTIDE SEQUENCE [LARGE SCALE GENOMIC DNA]</scope>
    <source>
        <strain evidence="2 3">SCA</strain>
    </source>
</reference>
<evidence type="ECO:0000313" key="2">
    <source>
        <dbReference type="EMBL" id="SNS93153.1"/>
    </source>
</evidence>
<sequence>MLTNIDMIIVILSIFSAVLIYIFLFPTRLFDKYFQIYLEESYDLDALFPIKIKGQIIPKVGFLEIPYQSLNIEINTKTIRGTIVNNTVSLEFIKLSDRRKSLYLLKKHYTKAVKSYITETIRNKKDYIRLIKISTRQKQHIKKVACQTCKHRMKCQIAFDQCNYERKTKDTILSKGIRVDSNKNYELDSLAN</sequence>
<protein>
    <recommendedName>
        <fullName evidence="4">Band 7 domain-containing protein</fullName>
    </recommendedName>
</protein>
<dbReference type="EMBL" id="FZOJ01000028">
    <property type="protein sequence ID" value="SNS93153.1"/>
    <property type="molecule type" value="Genomic_DNA"/>
</dbReference>
<dbReference type="AlphaFoldDB" id="A0A239IJH3"/>
<evidence type="ECO:0008006" key="4">
    <source>
        <dbReference type="Google" id="ProtNLM"/>
    </source>
</evidence>
<accession>A0A239IJH3</accession>
<keyword evidence="1" id="KW-0472">Membrane</keyword>
<keyword evidence="1" id="KW-0812">Transmembrane</keyword>
<keyword evidence="3" id="KW-1185">Reference proteome</keyword>